<sequence length="112" mass="13272">MVFVYRQVWEKHEIDLGILLEIVIAPREEAVIGEDVVLVSSNCSNKDGEYQMNGEYYWYHISSKRLTPKKYYWNHISSKRLTPATEEFKLGYKELWPFRVTLNPCLRIDSPT</sequence>
<dbReference type="EMBL" id="KI393609">
    <property type="protein sequence ID" value="ERN07720.1"/>
    <property type="molecule type" value="Genomic_DNA"/>
</dbReference>
<organism evidence="1 2">
    <name type="scientific">Amborella trichopoda</name>
    <dbReference type="NCBI Taxonomy" id="13333"/>
    <lineage>
        <taxon>Eukaryota</taxon>
        <taxon>Viridiplantae</taxon>
        <taxon>Streptophyta</taxon>
        <taxon>Embryophyta</taxon>
        <taxon>Tracheophyta</taxon>
        <taxon>Spermatophyta</taxon>
        <taxon>Magnoliopsida</taxon>
        <taxon>Amborellales</taxon>
        <taxon>Amborellaceae</taxon>
        <taxon>Amborella</taxon>
    </lineage>
</organism>
<evidence type="ECO:0000313" key="2">
    <source>
        <dbReference type="Proteomes" id="UP000017836"/>
    </source>
</evidence>
<dbReference type="Gramene" id="ERN07720">
    <property type="protein sequence ID" value="ERN07720"/>
    <property type="gene ID" value="AMTR_s00012p00039270"/>
</dbReference>
<dbReference type="AlphaFoldDB" id="W1PKT2"/>
<dbReference type="Proteomes" id="UP000017836">
    <property type="component" value="Unassembled WGS sequence"/>
</dbReference>
<gene>
    <name evidence="1" type="ORF">AMTR_s00012p00039270</name>
</gene>
<protein>
    <submittedName>
        <fullName evidence="1">Uncharacterized protein</fullName>
    </submittedName>
</protein>
<keyword evidence="2" id="KW-1185">Reference proteome</keyword>
<reference evidence="2" key="1">
    <citation type="journal article" date="2013" name="Science">
        <title>The Amborella genome and the evolution of flowering plants.</title>
        <authorList>
            <consortium name="Amborella Genome Project"/>
        </authorList>
    </citation>
    <scope>NUCLEOTIDE SEQUENCE [LARGE SCALE GENOMIC DNA]</scope>
</reference>
<evidence type="ECO:0000313" key="1">
    <source>
        <dbReference type="EMBL" id="ERN07720.1"/>
    </source>
</evidence>
<name>W1PKT2_AMBTC</name>
<accession>W1PKT2</accession>
<dbReference type="HOGENOM" id="CLU_2149204_0_0_1"/>
<proteinExistence type="predicted"/>